<reference evidence="5 6" key="1">
    <citation type="submission" date="2021-03" db="EMBL/GenBank/DDBJ databases">
        <title>Sequencing the genomes of 1000 actinobacteria strains.</title>
        <authorList>
            <person name="Klenk H.-P."/>
        </authorList>
    </citation>
    <scope>NUCLEOTIDE SEQUENCE [LARGE SCALE GENOMIC DNA]</scope>
    <source>
        <strain evidence="5 6">DSM 44580</strain>
    </source>
</reference>
<dbReference type="InterPro" id="IPR036291">
    <property type="entry name" value="NAD(P)-bd_dom_sf"/>
</dbReference>
<dbReference type="PRINTS" id="PR00081">
    <property type="entry name" value="GDHRDH"/>
</dbReference>
<proteinExistence type="inferred from homology"/>
<dbReference type="PANTHER" id="PTHR44196:SF1">
    <property type="entry name" value="DEHYDROGENASE_REDUCTASE SDR FAMILY MEMBER 7B"/>
    <property type="match status" value="1"/>
</dbReference>
<comment type="caution">
    <text evidence="5">The sequence shown here is derived from an EMBL/GenBank/DDBJ whole genome shotgun (WGS) entry which is preliminary data.</text>
</comment>
<dbReference type="CDD" id="cd05233">
    <property type="entry name" value="SDR_c"/>
    <property type="match status" value="1"/>
</dbReference>
<dbReference type="PANTHER" id="PTHR44196">
    <property type="entry name" value="DEHYDROGENASE/REDUCTASE SDR FAMILY MEMBER 7B"/>
    <property type="match status" value="1"/>
</dbReference>
<dbReference type="InterPro" id="IPR057326">
    <property type="entry name" value="KR_dom"/>
</dbReference>
<evidence type="ECO:0000313" key="5">
    <source>
        <dbReference type="EMBL" id="MBP2477872.1"/>
    </source>
</evidence>
<keyword evidence="6" id="KW-1185">Reference proteome</keyword>
<name>A0ABS5ANQ3_9PSEU</name>
<dbReference type="SMART" id="SM00822">
    <property type="entry name" value="PKS_KR"/>
    <property type="match status" value="1"/>
</dbReference>
<dbReference type="EMBL" id="JAGIOO010000001">
    <property type="protein sequence ID" value="MBP2477872.1"/>
    <property type="molecule type" value="Genomic_DNA"/>
</dbReference>
<dbReference type="InterPro" id="IPR020904">
    <property type="entry name" value="Sc_DH/Rdtase_CS"/>
</dbReference>
<evidence type="ECO:0000256" key="1">
    <source>
        <dbReference type="ARBA" id="ARBA00006484"/>
    </source>
</evidence>
<dbReference type="Proteomes" id="UP001519363">
    <property type="component" value="Unassembled WGS sequence"/>
</dbReference>
<dbReference type="InterPro" id="IPR002347">
    <property type="entry name" value="SDR_fam"/>
</dbReference>
<accession>A0ABS5ANQ3</accession>
<sequence>MRRVALVTGGASGIGHALAAALVARGDHVVLTDRTGAPEAAAALGAQGVPLDVTDQGAVRAVVTAAVAEHGRLDLVVANAGVALTGRVEELADEDWARVLEVNLHGVVHTVRAAYPELVRQGRGRLVLMSSLAGLVPAPLAVPYTASKHAVTGLGLALRAEAAARGVGVTVVCPGFVDTPLLSGRARTLAARLQPPCSPRRVASAVLSGVAQDRALVVVPFLARPHWWLRRWAPGLADLIVRRISRS</sequence>
<evidence type="ECO:0000313" key="6">
    <source>
        <dbReference type="Proteomes" id="UP001519363"/>
    </source>
</evidence>
<organism evidence="5 6">
    <name type="scientific">Crossiella equi</name>
    <dbReference type="NCBI Taxonomy" id="130796"/>
    <lineage>
        <taxon>Bacteria</taxon>
        <taxon>Bacillati</taxon>
        <taxon>Actinomycetota</taxon>
        <taxon>Actinomycetes</taxon>
        <taxon>Pseudonocardiales</taxon>
        <taxon>Pseudonocardiaceae</taxon>
        <taxon>Crossiella</taxon>
    </lineage>
</organism>
<dbReference type="RefSeq" id="WP_086782326.1">
    <property type="nucleotide sequence ID" value="NZ_JAGIOO010000001.1"/>
</dbReference>
<dbReference type="PROSITE" id="PS00061">
    <property type="entry name" value="ADH_SHORT"/>
    <property type="match status" value="1"/>
</dbReference>
<evidence type="ECO:0000259" key="4">
    <source>
        <dbReference type="SMART" id="SM00822"/>
    </source>
</evidence>
<evidence type="ECO:0000256" key="3">
    <source>
        <dbReference type="RuleBase" id="RU000363"/>
    </source>
</evidence>
<dbReference type="Gene3D" id="3.40.50.720">
    <property type="entry name" value="NAD(P)-binding Rossmann-like Domain"/>
    <property type="match status" value="1"/>
</dbReference>
<comment type="similarity">
    <text evidence="1 3">Belongs to the short-chain dehydrogenases/reductases (SDR) family.</text>
</comment>
<dbReference type="Pfam" id="PF00106">
    <property type="entry name" value="adh_short"/>
    <property type="match status" value="1"/>
</dbReference>
<protein>
    <submittedName>
        <fullName evidence="5">NAD(P)-dependent dehydrogenase (Short-subunit alcohol dehydrogenase family)</fullName>
    </submittedName>
</protein>
<dbReference type="SUPFAM" id="SSF51735">
    <property type="entry name" value="NAD(P)-binding Rossmann-fold domains"/>
    <property type="match status" value="1"/>
</dbReference>
<dbReference type="PRINTS" id="PR00080">
    <property type="entry name" value="SDRFAMILY"/>
</dbReference>
<evidence type="ECO:0000256" key="2">
    <source>
        <dbReference type="ARBA" id="ARBA00023002"/>
    </source>
</evidence>
<gene>
    <name evidence="5" type="ORF">JOF53_006744</name>
</gene>
<feature type="domain" description="Ketoreductase" evidence="4">
    <location>
        <begin position="3"/>
        <end position="180"/>
    </location>
</feature>
<keyword evidence="2" id="KW-0560">Oxidoreductase</keyword>